<gene>
    <name evidence="3" type="ORF">NW766_006440</name>
</gene>
<evidence type="ECO:0000259" key="2">
    <source>
        <dbReference type="Pfam" id="PF00656"/>
    </source>
</evidence>
<proteinExistence type="inferred from homology"/>
<dbReference type="InterPro" id="IPR011600">
    <property type="entry name" value="Pept_C14_caspase"/>
</dbReference>
<dbReference type="AlphaFoldDB" id="A0A9W8UB28"/>
<comment type="caution">
    <text evidence="3">The sequence shown here is derived from an EMBL/GenBank/DDBJ whole genome shotgun (WGS) entry which is preliminary data.</text>
</comment>
<keyword evidence="4" id="KW-1185">Reference proteome</keyword>
<evidence type="ECO:0000313" key="4">
    <source>
        <dbReference type="Proteomes" id="UP001152130"/>
    </source>
</evidence>
<sequence length="701" mass="77953">MPSQWALLIGVDYYFPGNRRNVRYEHLRGCVNDVSRIEAFLASIGVENIYKLVAPCDKDNKLKYVKQSDLPTYQNVKGKIQHIIESVCAGDSVWIHYSGHGILRHNVDYYDSDDGDDINGTAFALTDVQVGGAYLTGYQLGVWVRKLVEVKKTRVTVTLDSCYSGKGFRNSNKITMRTSQSNTIDNSQLDSDFEADDDAVAEDARMGNDVQSSTRNAIVRKSWLSNPEGCTVLTACRLDQEAGECHLGDPGTSNGIMTHFLLDFIERCRMQGSQLPTYQHVAQQIKHKVLAMEMSRNPQMPVLQGDSLLEFLGTQKRIQHSGCFVQVLDQPGTHEKAYLLDVGSTQGVCPDAEYSVYPDATGALTPIARIRIEKVSALRSRARLMTTAGASEDVVIKSGNRAVLGSWSLPSPQVVRFNGLTCRGNGTLKSVFTKLQTQVQNMPDIVLCLDGCNSENWDHSITFDPAKRGFLVKTRQDNGMRQLPVIAIDDGDLIPKIMYLLKHLARFHALKNFDHGPHSKRFQPDYYSFELLEYEGGALNSSEGLFQAEEEQEVTVRFTNNSSVDNVHVAIFTFNATHGIERLCPSEGQPTEQVPHGKERPMTCDLGLYIPDAESLEAIDVYRAYVYVGENPPSWDELILPDVPAEASQVPTGLTVEAHPEMELSSGEGTRNGKKIKKKRVLDESGSEWGILEFTVRTARA</sequence>
<comment type="similarity">
    <text evidence="1">Belongs to the peptidase C14B family.</text>
</comment>
<feature type="domain" description="Peptidase C14 caspase" evidence="2">
    <location>
        <begin position="4"/>
        <end position="308"/>
    </location>
</feature>
<organism evidence="3 4">
    <name type="scientific">Fusarium irregulare</name>
    <dbReference type="NCBI Taxonomy" id="2494466"/>
    <lineage>
        <taxon>Eukaryota</taxon>
        <taxon>Fungi</taxon>
        <taxon>Dikarya</taxon>
        <taxon>Ascomycota</taxon>
        <taxon>Pezizomycotina</taxon>
        <taxon>Sordariomycetes</taxon>
        <taxon>Hypocreomycetidae</taxon>
        <taxon>Hypocreales</taxon>
        <taxon>Nectriaceae</taxon>
        <taxon>Fusarium</taxon>
        <taxon>Fusarium incarnatum-equiseti species complex</taxon>
    </lineage>
</organism>
<evidence type="ECO:0000313" key="3">
    <source>
        <dbReference type="EMBL" id="KAJ4014188.1"/>
    </source>
</evidence>
<dbReference type="EMBL" id="JAPDHF010000008">
    <property type="protein sequence ID" value="KAJ4014188.1"/>
    <property type="molecule type" value="Genomic_DNA"/>
</dbReference>
<reference evidence="3" key="1">
    <citation type="submission" date="2022-10" db="EMBL/GenBank/DDBJ databases">
        <title>Fusarium specimens isolated from Avocado Roots.</title>
        <authorList>
            <person name="Stajich J."/>
            <person name="Roper C."/>
            <person name="Heimlech-Rivalta G."/>
        </authorList>
    </citation>
    <scope>NUCLEOTIDE SEQUENCE</scope>
    <source>
        <strain evidence="3">CF00143</strain>
    </source>
</reference>
<protein>
    <recommendedName>
        <fullName evidence="2">Peptidase C14 caspase domain-containing protein</fullName>
    </recommendedName>
</protein>
<dbReference type="GO" id="GO:0006508">
    <property type="term" value="P:proteolysis"/>
    <property type="evidence" value="ECO:0007669"/>
    <property type="project" value="InterPro"/>
</dbReference>
<evidence type="ECO:0000256" key="1">
    <source>
        <dbReference type="ARBA" id="ARBA00009005"/>
    </source>
</evidence>
<dbReference type="Pfam" id="PF00656">
    <property type="entry name" value="Peptidase_C14"/>
    <property type="match status" value="1"/>
</dbReference>
<dbReference type="OrthoDB" id="3223806at2759"/>
<dbReference type="GO" id="GO:0005737">
    <property type="term" value="C:cytoplasm"/>
    <property type="evidence" value="ECO:0007669"/>
    <property type="project" value="TreeGrafter"/>
</dbReference>
<dbReference type="PANTHER" id="PTHR48104">
    <property type="entry name" value="METACASPASE-4"/>
    <property type="match status" value="1"/>
</dbReference>
<name>A0A9W8UB28_9HYPO</name>
<accession>A0A9W8UB28</accession>
<dbReference type="GO" id="GO:0004197">
    <property type="term" value="F:cysteine-type endopeptidase activity"/>
    <property type="evidence" value="ECO:0007669"/>
    <property type="project" value="InterPro"/>
</dbReference>
<dbReference type="Gene3D" id="3.40.50.1460">
    <property type="match status" value="1"/>
</dbReference>
<dbReference type="Proteomes" id="UP001152130">
    <property type="component" value="Unassembled WGS sequence"/>
</dbReference>
<dbReference type="InterPro" id="IPR050452">
    <property type="entry name" value="Metacaspase"/>
</dbReference>
<dbReference type="PANTHER" id="PTHR48104:SF30">
    <property type="entry name" value="METACASPASE-1"/>
    <property type="match status" value="1"/>
</dbReference>